<dbReference type="KEGG" id="vg:12979184"/>
<reference evidence="1 2" key="1">
    <citation type="journal article" date="2012" name="PLoS ONE">
        <title>Genomic Analysis of Pseudomonas putida Phage tf with Localized Single-Strand DNA Interruptions.</title>
        <authorList>
            <person name="Glukhov A.S."/>
            <person name="Krutilina A.I."/>
            <person name="Shlyapnikov M.G."/>
            <person name="Severinov K."/>
            <person name="Lavysh D."/>
            <person name="Kochetkov V.V."/>
            <person name="McGrath J.W."/>
            <person name="de Leeuwe C."/>
            <person name="Shaburova O.V."/>
            <person name="Krylov V.N."/>
            <person name="Akulenko N.V."/>
            <person name="Kulakov L.A."/>
        </authorList>
    </citation>
    <scope>NUCLEOTIDE SEQUENCE [LARGE SCALE GENOMIC DNA]</scope>
</reference>
<dbReference type="Proteomes" id="UP000002867">
    <property type="component" value="Segment"/>
</dbReference>
<protein>
    <submittedName>
        <fullName evidence="1">Uncharacterized protein</fullName>
    </submittedName>
</protein>
<organism evidence="1 2">
    <name type="scientific">Pseudomonas phage tf</name>
    <dbReference type="NCBI Taxonomy" id="1114179"/>
    <lineage>
        <taxon>Viruses</taxon>
        <taxon>Duplodnaviria</taxon>
        <taxon>Heunggongvirae</taxon>
        <taxon>Uroviricota</taxon>
        <taxon>Caudoviricetes</taxon>
        <taxon>Krylovvirus</taxon>
        <taxon>Krylovvirus tf</taxon>
    </lineage>
</organism>
<dbReference type="EMBL" id="HE611333">
    <property type="protein sequence ID" value="CCE60757.1"/>
    <property type="molecule type" value="Genomic_DNA"/>
</dbReference>
<evidence type="ECO:0000313" key="1">
    <source>
        <dbReference type="EMBL" id="CCE60757.1"/>
    </source>
</evidence>
<dbReference type="GeneID" id="12979184"/>
<dbReference type="RefSeq" id="YP_006382462.1">
    <property type="nucleotide sequence ID" value="NC_017971.2"/>
</dbReference>
<gene>
    <name evidence="1" type="ORF">tf_01</name>
</gene>
<accession>I2FLM3</accession>
<sequence length="119" mass="13150">MDVKSGPKYDKVLRRKMRRQIKQTGSDPMRMLQPAQVVINGKDVKGDRLFVTEALAKAKAAKLQSLNNDIDNGGSAGLAAAKAKRVMNNKWYNRDNATSRGYYDTKAVHGKCVSIKPAN</sequence>
<evidence type="ECO:0000313" key="2">
    <source>
        <dbReference type="Proteomes" id="UP000002867"/>
    </source>
</evidence>
<keyword evidence="2" id="KW-1185">Reference proteome</keyword>
<proteinExistence type="predicted"/>
<name>I2FLM3_9CAUD</name>